<feature type="transmembrane region" description="Helical" evidence="1">
    <location>
        <begin position="20"/>
        <end position="44"/>
    </location>
</feature>
<dbReference type="EMBL" id="CAVN010000095">
    <property type="protein sequence ID" value="CDF58208.1"/>
    <property type="molecule type" value="Genomic_DNA"/>
</dbReference>
<dbReference type="HOGENOM" id="CLU_192686_1_2_9"/>
<evidence type="ECO:0000256" key="1">
    <source>
        <dbReference type="SAM" id="Phobius"/>
    </source>
</evidence>
<dbReference type="InterPro" id="IPR018730">
    <property type="entry name" value="DUF2273"/>
</dbReference>
<gene>
    <name evidence="2" type="ORF">TCEL_00254</name>
</gene>
<dbReference type="RefSeq" id="WP_018662079.1">
    <property type="nucleotide sequence ID" value="NZ_HF952018.1"/>
</dbReference>
<dbReference type="Proteomes" id="UP000014923">
    <property type="component" value="Unassembled WGS sequence"/>
</dbReference>
<organism evidence="2 3">
    <name type="scientific">Thermobrachium celere DSM 8682</name>
    <dbReference type="NCBI Taxonomy" id="941824"/>
    <lineage>
        <taxon>Bacteria</taxon>
        <taxon>Bacillati</taxon>
        <taxon>Bacillota</taxon>
        <taxon>Clostridia</taxon>
        <taxon>Eubacteriales</taxon>
        <taxon>Clostridiaceae</taxon>
        <taxon>Thermobrachium</taxon>
    </lineage>
</organism>
<reference evidence="2" key="1">
    <citation type="submission" date="2013-03" db="EMBL/GenBank/DDBJ databases">
        <title>Draft genome sequence of the hydrogen-ethanol-producing anaerobic alkalithermophilic Caloramator celere.</title>
        <authorList>
            <person name="Ciranna A."/>
            <person name="Larjo A."/>
            <person name="Kivisto A."/>
            <person name="Santala V."/>
            <person name="Roos C."/>
            <person name="Karp M."/>
        </authorList>
    </citation>
    <scope>NUCLEOTIDE SEQUENCE [LARGE SCALE GENOMIC DNA]</scope>
    <source>
        <strain evidence="2">DSM 8682</strain>
    </source>
</reference>
<keyword evidence="1" id="KW-1133">Transmembrane helix</keyword>
<name>R7RSE5_9CLOT</name>
<dbReference type="Pfam" id="PF10031">
    <property type="entry name" value="DUF2273"/>
    <property type="match status" value="1"/>
</dbReference>
<keyword evidence="1" id="KW-0812">Transmembrane</keyword>
<dbReference type="OrthoDB" id="1727295at2"/>
<keyword evidence="3" id="KW-1185">Reference proteome</keyword>
<evidence type="ECO:0008006" key="4">
    <source>
        <dbReference type="Google" id="ProtNLM"/>
    </source>
</evidence>
<dbReference type="AlphaFoldDB" id="R7RSE5"/>
<sequence>MNKEVIFEFLAKNKGKVAGVFLGLIFSILVLVVGFFKTIFIIFCSMTGFYLGSRVDNKEDILDIIQKLIPNEWK</sequence>
<evidence type="ECO:0000313" key="2">
    <source>
        <dbReference type="EMBL" id="CDF58208.1"/>
    </source>
</evidence>
<protein>
    <recommendedName>
        <fullName evidence="4">Small integral membrane protein</fullName>
    </recommendedName>
</protein>
<proteinExistence type="predicted"/>
<dbReference type="eggNOG" id="COG5547">
    <property type="taxonomic scope" value="Bacteria"/>
</dbReference>
<evidence type="ECO:0000313" key="3">
    <source>
        <dbReference type="Proteomes" id="UP000014923"/>
    </source>
</evidence>
<comment type="caution">
    <text evidence="2">The sequence shown here is derived from an EMBL/GenBank/DDBJ whole genome shotgun (WGS) entry which is preliminary data.</text>
</comment>
<accession>R7RSE5</accession>
<keyword evidence="1" id="KW-0472">Membrane</keyword>